<gene>
    <name evidence="2" type="ORF">HKI87_05g38420</name>
</gene>
<evidence type="ECO:0000313" key="2">
    <source>
        <dbReference type="EMBL" id="WZN62306.1"/>
    </source>
</evidence>
<dbReference type="Proteomes" id="UP001472866">
    <property type="component" value="Chromosome 05"/>
</dbReference>
<reference evidence="2 3" key="1">
    <citation type="submission" date="2024-03" db="EMBL/GenBank/DDBJ databases">
        <title>Complete genome sequence of the green alga Chloropicon roscoffensis RCC1871.</title>
        <authorList>
            <person name="Lemieux C."/>
            <person name="Pombert J.-F."/>
            <person name="Otis C."/>
            <person name="Turmel M."/>
        </authorList>
    </citation>
    <scope>NUCLEOTIDE SEQUENCE [LARGE SCALE GENOMIC DNA]</scope>
    <source>
        <strain evidence="2 3">RCC1871</strain>
    </source>
</reference>
<proteinExistence type="predicted"/>
<dbReference type="PANTHER" id="PTHR36403">
    <property type="entry name" value="PROTEIN COFACTOR ASSEMBLY OF COMPLEX C SUBUNIT B CCB2, CHLOROPLASTIC"/>
    <property type="match status" value="1"/>
</dbReference>
<dbReference type="EMBL" id="CP151505">
    <property type="protein sequence ID" value="WZN62306.1"/>
    <property type="molecule type" value="Genomic_DNA"/>
</dbReference>
<dbReference type="PANTHER" id="PTHR36403:SF1">
    <property type="entry name" value="PROTEIN COFACTOR ASSEMBLY OF COMPLEX C SUBUNIT B CCB2, CHLOROPLASTIC"/>
    <property type="match status" value="1"/>
</dbReference>
<organism evidence="2 3">
    <name type="scientific">Chloropicon roscoffensis</name>
    <dbReference type="NCBI Taxonomy" id="1461544"/>
    <lineage>
        <taxon>Eukaryota</taxon>
        <taxon>Viridiplantae</taxon>
        <taxon>Chlorophyta</taxon>
        <taxon>Chloropicophyceae</taxon>
        <taxon>Chloropicales</taxon>
        <taxon>Chloropicaceae</taxon>
        <taxon>Chloropicon</taxon>
    </lineage>
</organism>
<dbReference type="InterPro" id="IPR021325">
    <property type="entry name" value="CCB2/CCB4"/>
</dbReference>
<sequence length="318" mass="33853">MTMTRVYSSAGTSARVDVGVAATRTRLGPGFPSRSPTPGRFSRRRRNDPLERDRLLSGLRGWSRGLLPARSAAGDDGDVDIDVSVFQFTLGIPGLPDEQVPRILGLVTCILLVLNHLSTDVVEAAQARSEVVALLLGATCIALPTLNRAINFNNSSILSQAERTVANTKELFYLSKEEGEDTLKELAWASFALLKNTNASFVLFAKGGKVVLARGSFKIPGLPEGIPISPEYPMDKVLTKSFEVTGAMEALLEAAGEAEDNAAAIGKELCFVAKGIDSLVVRKVGDDGALVAGAKGAKAFSRGQARWIHSMATKLEAL</sequence>
<dbReference type="AlphaFoldDB" id="A0AAX4P8D7"/>
<dbReference type="Pfam" id="PF11152">
    <property type="entry name" value="CCB2_CCB4"/>
    <property type="match status" value="1"/>
</dbReference>
<evidence type="ECO:0000313" key="3">
    <source>
        <dbReference type="Proteomes" id="UP001472866"/>
    </source>
</evidence>
<feature type="region of interest" description="Disordered" evidence="1">
    <location>
        <begin position="25"/>
        <end position="47"/>
    </location>
</feature>
<keyword evidence="3" id="KW-1185">Reference proteome</keyword>
<accession>A0AAX4P8D7</accession>
<protein>
    <submittedName>
        <fullName evidence="2">Subunit B of cofactor assembly of complex C</fullName>
    </submittedName>
</protein>
<evidence type="ECO:0000256" key="1">
    <source>
        <dbReference type="SAM" id="MobiDB-lite"/>
    </source>
</evidence>
<dbReference type="GO" id="GO:0010190">
    <property type="term" value="P:cytochrome b6f complex assembly"/>
    <property type="evidence" value="ECO:0007669"/>
    <property type="project" value="InterPro"/>
</dbReference>
<name>A0AAX4P8D7_9CHLO</name>
<dbReference type="InterPro" id="IPR044970">
    <property type="entry name" value="CCB2"/>
</dbReference>